<evidence type="ECO:0000313" key="2">
    <source>
        <dbReference type="EMBL" id="GGM81125.1"/>
    </source>
</evidence>
<feature type="compositionally biased region" description="Basic and acidic residues" evidence="1">
    <location>
        <begin position="80"/>
        <end position="96"/>
    </location>
</feature>
<accession>A0ABQ2HIA8</accession>
<evidence type="ECO:0008006" key="4">
    <source>
        <dbReference type="Google" id="ProtNLM"/>
    </source>
</evidence>
<reference evidence="3" key="1">
    <citation type="journal article" date="2019" name="Int. J. Syst. Evol. Microbiol.">
        <title>The Global Catalogue of Microorganisms (GCM) 10K type strain sequencing project: providing services to taxonomists for standard genome sequencing and annotation.</title>
        <authorList>
            <consortium name="The Broad Institute Genomics Platform"/>
            <consortium name="The Broad Institute Genome Sequencing Center for Infectious Disease"/>
            <person name="Wu L."/>
            <person name="Ma J."/>
        </authorList>
    </citation>
    <scope>NUCLEOTIDE SEQUENCE [LARGE SCALE GENOMIC DNA]</scope>
    <source>
        <strain evidence="3">CGMCC 1.6375</strain>
    </source>
</reference>
<evidence type="ECO:0000313" key="3">
    <source>
        <dbReference type="Proteomes" id="UP000632339"/>
    </source>
</evidence>
<dbReference type="Proteomes" id="UP000632339">
    <property type="component" value="Unassembled WGS sequence"/>
</dbReference>
<name>A0ABQ2HIA8_9BACT</name>
<gene>
    <name evidence="2" type="ORF">GCM10010967_11160</name>
</gene>
<protein>
    <recommendedName>
        <fullName evidence="4">Outer membrane protein beta-barrel domain-containing protein</fullName>
    </recommendedName>
</protein>
<feature type="region of interest" description="Disordered" evidence="1">
    <location>
        <begin position="80"/>
        <end position="100"/>
    </location>
</feature>
<proteinExistence type="predicted"/>
<keyword evidence="3" id="KW-1185">Reference proteome</keyword>
<dbReference type="EMBL" id="BMLI01000001">
    <property type="protein sequence ID" value="GGM81125.1"/>
    <property type="molecule type" value="Genomic_DNA"/>
</dbReference>
<sequence length="282" mass="32214">MARIITLTFLFSLFFIAAKAQDVLVRKNGSIIEGKVVEVGIDRVLYKISQEANAANFVVRKNELLRIEFGNGQTIWFDKRAERGNARNPDRSRERNSPVVQDEEFGKNKIEVSPFKALDSGPGFGISYERILDKSGYFGLYLPFTMTIPDSYYFPGGSSSSGDDEMYYFAPTLKVYPFGQRRVTYAIGPTLFAGLGRRWNNYTDYDPSTGVYTNRDERRDRFRMGMIVNNFVNFQIMPRFQIGLNAGVGPRYVNREKFGTNTYRSSGIDITGEFNFSLGFRF</sequence>
<comment type="caution">
    <text evidence="2">The sequence shown here is derived from an EMBL/GenBank/DDBJ whole genome shotgun (WGS) entry which is preliminary data.</text>
</comment>
<dbReference type="RefSeq" id="WP_019942486.1">
    <property type="nucleotide sequence ID" value="NZ_BMLI01000001.1"/>
</dbReference>
<evidence type="ECO:0000256" key="1">
    <source>
        <dbReference type="SAM" id="MobiDB-lite"/>
    </source>
</evidence>
<organism evidence="2 3">
    <name type="scientific">Dyadobacter beijingensis</name>
    <dbReference type="NCBI Taxonomy" id="365489"/>
    <lineage>
        <taxon>Bacteria</taxon>
        <taxon>Pseudomonadati</taxon>
        <taxon>Bacteroidota</taxon>
        <taxon>Cytophagia</taxon>
        <taxon>Cytophagales</taxon>
        <taxon>Spirosomataceae</taxon>
        <taxon>Dyadobacter</taxon>
    </lineage>
</organism>